<comment type="caution">
    <text evidence="2">The sequence shown here is derived from an EMBL/GenBank/DDBJ whole genome shotgun (WGS) entry which is preliminary data.</text>
</comment>
<dbReference type="Proteomes" id="UP000248555">
    <property type="component" value="Unassembled WGS sequence"/>
</dbReference>
<proteinExistence type="predicted"/>
<organism evidence="2 3">
    <name type="scientific">Paranoxybacillus vitaminiphilus</name>
    <dbReference type="NCBI Taxonomy" id="581036"/>
    <lineage>
        <taxon>Bacteria</taxon>
        <taxon>Bacillati</taxon>
        <taxon>Bacillota</taxon>
        <taxon>Bacilli</taxon>
        <taxon>Bacillales</taxon>
        <taxon>Anoxybacillaceae</taxon>
        <taxon>Paranoxybacillus</taxon>
    </lineage>
</organism>
<sequence length="63" mass="7553">MKRRYNPYSWPPWLRQVRAVCAQIIIPLTIFQAIRTIFFPTTFDVFLLAVFVLLAFALHLEWI</sequence>
<gene>
    <name evidence="2" type="ORF">B0I26_103329</name>
</gene>
<feature type="transmembrane region" description="Helical" evidence="1">
    <location>
        <begin position="45"/>
        <end position="62"/>
    </location>
</feature>
<dbReference type="OrthoDB" id="2456214at2"/>
<reference evidence="2 3" key="1">
    <citation type="submission" date="2018-06" db="EMBL/GenBank/DDBJ databases">
        <title>Genomic Encyclopedia of Type Strains, Phase III (KMG-III): the genomes of soil and plant-associated and newly described type strains.</title>
        <authorList>
            <person name="Whitman W."/>
        </authorList>
    </citation>
    <scope>NUCLEOTIDE SEQUENCE [LARGE SCALE GENOMIC DNA]</scope>
    <source>
        <strain evidence="2 3">CGMCC 1.8979</strain>
    </source>
</reference>
<protein>
    <submittedName>
        <fullName evidence="2">Uncharacterized protein</fullName>
    </submittedName>
</protein>
<keyword evidence="1" id="KW-0812">Transmembrane</keyword>
<dbReference type="AlphaFoldDB" id="A0A327YK37"/>
<dbReference type="EMBL" id="QLMH01000003">
    <property type="protein sequence ID" value="RAK21368.1"/>
    <property type="molecule type" value="Genomic_DNA"/>
</dbReference>
<evidence type="ECO:0000313" key="3">
    <source>
        <dbReference type="Proteomes" id="UP000248555"/>
    </source>
</evidence>
<evidence type="ECO:0000313" key="2">
    <source>
        <dbReference type="EMBL" id="RAK21368.1"/>
    </source>
</evidence>
<keyword evidence="1" id="KW-0472">Membrane</keyword>
<accession>A0A327YK37</accession>
<dbReference type="RefSeq" id="WP_111644618.1">
    <property type="nucleotide sequence ID" value="NZ_QLMH01000003.1"/>
</dbReference>
<keyword evidence="3" id="KW-1185">Reference proteome</keyword>
<keyword evidence="1" id="KW-1133">Transmembrane helix</keyword>
<name>A0A327YK37_9BACL</name>
<evidence type="ECO:0000256" key="1">
    <source>
        <dbReference type="SAM" id="Phobius"/>
    </source>
</evidence>